<name>A0ABW2B901_9RHOB</name>
<organism evidence="1 2">
    <name type="scientific">Sulfitobacter porphyrae</name>
    <dbReference type="NCBI Taxonomy" id="1246864"/>
    <lineage>
        <taxon>Bacteria</taxon>
        <taxon>Pseudomonadati</taxon>
        <taxon>Pseudomonadota</taxon>
        <taxon>Alphaproteobacteria</taxon>
        <taxon>Rhodobacterales</taxon>
        <taxon>Roseobacteraceae</taxon>
        <taxon>Sulfitobacter</taxon>
    </lineage>
</organism>
<reference evidence="2" key="1">
    <citation type="journal article" date="2019" name="Int. J. Syst. Evol. Microbiol.">
        <title>The Global Catalogue of Microorganisms (GCM) 10K type strain sequencing project: providing services to taxonomists for standard genome sequencing and annotation.</title>
        <authorList>
            <consortium name="The Broad Institute Genomics Platform"/>
            <consortium name="The Broad Institute Genome Sequencing Center for Infectious Disease"/>
            <person name="Wu L."/>
            <person name="Ma J."/>
        </authorList>
    </citation>
    <scope>NUCLEOTIDE SEQUENCE [LARGE SCALE GENOMIC DNA]</scope>
    <source>
        <strain evidence="2">CCUG 66188</strain>
    </source>
</reference>
<comment type="caution">
    <text evidence="1">The sequence shown here is derived from an EMBL/GenBank/DDBJ whole genome shotgun (WGS) entry which is preliminary data.</text>
</comment>
<accession>A0ABW2B901</accession>
<evidence type="ECO:0000313" key="1">
    <source>
        <dbReference type="EMBL" id="MFC6762048.1"/>
    </source>
</evidence>
<protein>
    <submittedName>
        <fullName evidence="1">Uncharacterized protein</fullName>
    </submittedName>
</protein>
<gene>
    <name evidence="1" type="ORF">ACFQFQ_25110</name>
</gene>
<dbReference type="EMBL" id="JBHSWG010000003">
    <property type="protein sequence ID" value="MFC6762048.1"/>
    <property type="molecule type" value="Genomic_DNA"/>
</dbReference>
<proteinExistence type="predicted"/>
<keyword evidence="2" id="KW-1185">Reference proteome</keyword>
<evidence type="ECO:0000313" key="2">
    <source>
        <dbReference type="Proteomes" id="UP001596353"/>
    </source>
</evidence>
<sequence length="84" mass="8721">MRESFGKSSILTGGFALFGTFGSSFLQVSWANEALGDASAMAAAKEYFGASAQNSGRGILGKLPKTQVSRNACEAPNRASRLGD</sequence>
<dbReference type="Proteomes" id="UP001596353">
    <property type="component" value="Unassembled WGS sequence"/>
</dbReference>